<dbReference type="RefSeq" id="WP_321396239.1">
    <property type="nucleotide sequence ID" value="NZ_CP139487.1"/>
</dbReference>
<dbReference type="KEGG" id="psti:SOO65_02200"/>
<dbReference type="FunFam" id="3.30.230.10:FF:000001">
    <property type="entry name" value="30S ribosomal protein S9"/>
    <property type="match status" value="1"/>
</dbReference>
<keyword evidence="2 5" id="KW-0689">Ribosomal protein</keyword>
<dbReference type="InterPro" id="IPR000754">
    <property type="entry name" value="Ribosomal_uS9"/>
</dbReference>
<dbReference type="NCBIfam" id="NF001099">
    <property type="entry name" value="PRK00132.1"/>
    <property type="match status" value="1"/>
</dbReference>
<dbReference type="HAMAP" id="MF_00532_B">
    <property type="entry name" value="Ribosomal_uS9_B"/>
    <property type="match status" value="1"/>
</dbReference>
<dbReference type="PANTHER" id="PTHR21569">
    <property type="entry name" value="RIBOSOMAL PROTEIN S9"/>
    <property type="match status" value="1"/>
</dbReference>
<proteinExistence type="inferred from homology"/>
<name>A0AAX4HR37_9BACT</name>
<dbReference type="Proteomes" id="UP001324634">
    <property type="component" value="Chromosome"/>
</dbReference>
<organism evidence="8 9">
    <name type="scientific">Peredibacter starrii</name>
    <dbReference type="NCBI Taxonomy" id="28202"/>
    <lineage>
        <taxon>Bacteria</taxon>
        <taxon>Pseudomonadati</taxon>
        <taxon>Bdellovibrionota</taxon>
        <taxon>Bacteriovoracia</taxon>
        <taxon>Bacteriovoracales</taxon>
        <taxon>Bacteriovoracaceae</taxon>
        <taxon>Peredibacter</taxon>
    </lineage>
</organism>
<evidence type="ECO:0000256" key="3">
    <source>
        <dbReference type="ARBA" id="ARBA00023274"/>
    </source>
</evidence>
<dbReference type="AlphaFoldDB" id="A0AAX4HR37"/>
<dbReference type="GO" id="GO:0003735">
    <property type="term" value="F:structural constituent of ribosome"/>
    <property type="evidence" value="ECO:0007669"/>
    <property type="project" value="InterPro"/>
</dbReference>
<evidence type="ECO:0000313" key="8">
    <source>
        <dbReference type="EMBL" id="WPU65551.1"/>
    </source>
</evidence>
<keyword evidence="3 5" id="KW-0687">Ribonucleoprotein</keyword>
<dbReference type="GO" id="GO:0022627">
    <property type="term" value="C:cytosolic small ribosomal subunit"/>
    <property type="evidence" value="ECO:0007669"/>
    <property type="project" value="TreeGrafter"/>
</dbReference>
<dbReference type="InterPro" id="IPR020574">
    <property type="entry name" value="Ribosomal_uS9_CS"/>
</dbReference>
<comment type="similarity">
    <text evidence="1 5 6">Belongs to the universal ribosomal protein uS9 family.</text>
</comment>
<dbReference type="Pfam" id="PF00380">
    <property type="entry name" value="Ribosomal_S9"/>
    <property type="match status" value="1"/>
</dbReference>
<feature type="compositionally biased region" description="Basic residues" evidence="7">
    <location>
        <begin position="114"/>
        <end position="124"/>
    </location>
</feature>
<dbReference type="InterPro" id="IPR014721">
    <property type="entry name" value="Ribsml_uS5_D2-typ_fold_subgr"/>
</dbReference>
<dbReference type="InterPro" id="IPR020568">
    <property type="entry name" value="Ribosomal_Su5_D2-typ_SF"/>
</dbReference>
<keyword evidence="9" id="KW-1185">Reference proteome</keyword>
<evidence type="ECO:0000256" key="5">
    <source>
        <dbReference type="HAMAP-Rule" id="MF_00532"/>
    </source>
</evidence>
<sequence>MSKAKSYDLHTIGRRKTSVARVYVSRGTGKILINDRDVSNYFPKATSRYIVFQPLNLLKVNDNYDFKINVKGGGVTGQAGAIRLGIARALLKLAPNSRGELKTAGFLTRDSRKVERKKYGKSGARKSYQFSKR</sequence>
<gene>
    <name evidence="5 8" type="primary">rpsI</name>
    <name evidence="8" type="ORF">SOO65_02200</name>
</gene>
<feature type="region of interest" description="Disordered" evidence="7">
    <location>
        <begin position="111"/>
        <end position="133"/>
    </location>
</feature>
<evidence type="ECO:0000256" key="6">
    <source>
        <dbReference type="RuleBase" id="RU003815"/>
    </source>
</evidence>
<reference evidence="8 9" key="1">
    <citation type="submission" date="2023-11" db="EMBL/GenBank/DDBJ databases">
        <title>Peredibacter starrii A3.12.</title>
        <authorList>
            <person name="Mitchell R.J."/>
        </authorList>
    </citation>
    <scope>NUCLEOTIDE SEQUENCE [LARGE SCALE GENOMIC DNA]</scope>
    <source>
        <strain evidence="8 9">A3.12</strain>
    </source>
</reference>
<dbReference type="Gene3D" id="3.30.230.10">
    <property type="match status" value="1"/>
</dbReference>
<evidence type="ECO:0000256" key="4">
    <source>
        <dbReference type="ARBA" id="ARBA00035259"/>
    </source>
</evidence>
<dbReference type="EMBL" id="CP139487">
    <property type="protein sequence ID" value="WPU65551.1"/>
    <property type="molecule type" value="Genomic_DNA"/>
</dbReference>
<protein>
    <recommendedName>
        <fullName evidence="4 5">Small ribosomal subunit protein uS9</fullName>
    </recommendedName>
</protein>
<dbReference type="PANTHER" id="PTHR21569:SF1">
    <property type="entry name" value="SMALL RIBOSOMAL SUBUNIT PROTEIN US9M"/>
    <property type="match status" value="1"/>
</dbReference>
<dbReference type="SUPFAM" id="SSF54211">
    <property type="entry name" value="Ribosomal protein S5 domain 2-like"/>
    <property type="match status" value="1"/>
</dbReference>
<evidence type="ECO:0000313" key="9">
    <source>
        <dbReference type="Proteomes" id="UP001324634"/>
    </source>
</evidence>
<dbReference type="GO" id="GO:0006412">
    <property type="term" value="P:translation"/>
    <property type="evidence" value="ECO:0007669"/>
    <property type="project" value="UniProtKB-UniRule"/>
</dbReference>
<dbReference type="PROSITE" id="PS00360">
    <property type="entry name" value="RIBOSOMAL_S9"/>
    <property type="match status" value="1"/>
</dbReference>
<evidence type="ECO:0000256" key="7">
    <source>
        <dbReference type="SAM" id="MobiDB-lite"/>
    </source>
</evidence>
<evidence type="ECO:0000256" key="1">
    <source>
        <dbReference type="ARBA" id="ARBA00005251"/>
    </source>
</evidence>
<dbReference type="InterPro" id="IPR023035">
    <property type="entry name" value="Ribosomal_uS9_bac/plastid"/>
</dbReference>
<dbReference type="GO" id="GO:0003723">
    <property type="term" value="F:RNA binding"/>
    <property type="evidence" value="ECO:0007669"/>
    <property type="project" value="TreeGrafter"/>
</dbReference>
<accession>A0AAX4HR37</accession>
<evidence type="ECO:0000256" key="2">
    <source>
        <dbReference type="ARBA" id="ARBA00022980"/>
    </source>
</evidence>